<dbReference type="Gene3D" id="3.10.20.310">
    <property type="entry name" value="membrane protein fhac"/>
    <property type="match status" value="1"/>
</dbReference>
<protein>
    <submittedName>
        <fullName evidence="11">FtsQ-type POTRA domain-containing protein</fullName>
    </submittedName>
</protein>
<proteinExistence type="predicted"/>
<dbReference type="PANTHER" id="PTHR37820">
    <property type="entry name" value="CELL DIVISION PROTEIN DIVIB"/>
    <property type="match status" value="1"/>
</dbReference>
<feature type="transmembrane region" description="Helical" evidence="9">
    <location>
        <begin position="102"/>
        <end position="125"/>
    </location>
</feature>
<evidence type="ECO:0000313" key="12">
    <source>
        <dbReference type="Proteomes" id="UP000659630"/>
    </source>
</evidence>
<evidence type="ECO:0000256" key="7">
    <source>
        <dbReference type="ARBA" id="ARBA00023306"/>
    </source>
</evidence>
<dbReference type="InterPro" id="IPR013685">
    <property type="entry name" value="POTRA_FtsQ_type"/>
</dbReference>
<evidence type="ECO:0000259" key="10">
    <source>
        <dbReference type="PROSITE" id="PS51779"/>
    </source>
</evidence>
<keyword evidence="12" id="KW-1185">Reference proteome</keyword>
<dbReference type="Pfam" id="PF08478">
    <property type="entry name" value="POTRA_1"/>
    <property type="match status" value="1"/>
</dbReference>
<keyword evidence="6 9" id="KW-0472">Membrane</keyword>
<dbReference type="GO" id="GO:0051301">
    <property type="term" value="P:cell division"/>
    <property type="evidence" value="ECO:0007669"/>
    <property type="project" value="UniProtKB-KW"/>
</dbReference>
<evidence type="ECO:0000256" key="3">
    <source>
        <dbReference type="ARBA" id="ARBA00022618"/>
    </source>
</evidence>
<dbReference type="GO" id="GO:0005886">
    <property type="term" value="C:plasma membrane"/>
    <property type="evidence" value="ECO:0007669"/>
    <property type="project" value="TreeGrafter"/>
</dbReference>
<dbReference type="InterPro" id="IPR050487">
    <property type="entry name" value="FtsQ_DivIB"/>
</dbReference>
<keyword evidence="2" id="KW-1003">Cell membrane</keyword>
<evidence type="ECO:0000313" key="11">
    <source>
        <dbReference type="EMBL" id="MBC5581553.1"/>
    </source>
</evidence>
<gene>
    <name evidence="11" type="ORF">H8S23_08515</name>
</gene>
<evidence type="ECO:0000256" key="5">
    <source>
        <dbReference type="ARBA" id="ARBA00022989"/>
    </source>
</evidence>
<organism evidence="11 12">
    <name type="scientific">Anaerofilum hominis</name>
    <dbReference type="NCBI Taxonomy" id="2763016"/>
    <lineage>
        <taxon>Bacteria</taxon>
        <taxon>Bacillati</taxon>
        <taxon>Bacillota</taxon>
        <taxon>Clostridia</taxon>
        <taxon>Eubacteriales</taxon>
        <taxon>Oscillospiraceae</taxon>
        <taxon>Anaerofilum</taxon>
    </lineage>
</organism>
<sequence>MARSAGPVGGAPQRPPLTEAQKKARDKAIRERVKQKKKQAKQQQKAQQKLEKERRRRQAQIEKQRLRQRKKNALSTPGGLPDGETPRRVTRSEARRRRRRRALITAGLLLVFIITGFVLSVTVLFKIDSYRVEGDCAYTQEQLVAAFGHPEGENMFRFRLSEAETEMEQKLPYLETVKVRRRLPGTVVFLVTPAVEAYYIENAGGALLLSENLKVLNTAAQTPEGLCRLDGVSASAPVAGKPFSAGDETSNELVKTVLGAIRQSGLGQVSSVDFTDPYELSFSYAGRITVGLGTTAQLDYKLEIVKKTLEDPYFTDATSGTLDASDAGKAVFQPG</sequence>
<dbReference type="PANTHER" id="PTHR37820:SF1">
    <property type="entry name" value="CELL DIVISION PROTEIN FTSQ"/>
    <property type="match status" value="1"/>
</dbReference>
<reference evidence="11" key="1">
    <citation type="submission" date="2020-08" db="EMBL/GenBank/DDBJ databases">
        <title>Genome public.</title>
        <authorList>
            <person name="Liu C."/>
            <person name="Sun Q."/>
        </authorList>
    </citation>
    <scope>NUCLEOTIDE SEQUENCE</scope>
    <source>
        <strain evidence="11">BX8</strain>
    </source>
</reference>
<evidence type="ECO:0000256" key="9">
    <source>
        <dbReference type="SAM" id="Phobius"/>
    </source>
</evidence>
<comment type="subcellular location">
    <subcellularLocation>
        <location evidence="1">Membrane</location>
    </subcellularLocation>
</comment>
<keyword evidence="4 9" id="KW-0812">Transmembrane</keyword>
<accession>A0A923I766</accession>
<keyword evidence="3" id="KW-0132">Cell division</keyword>
<dbReference type="InterPro" id="IPR034746">
    <property type="entry name" value="POTRA"/>
</dbReference>
<feature type="region of interest" description="Disordered" evidence="8">
    <location>
        <begin position="1"/>
        <end position="96"/>
    </location>
</feature>
<feature type="compositionally biased region" description="Basic and acidic residues" evidence="8">
    <location>
        <begin position="20"/>
        <end position="32"/>
    </location>
</feature>
<evidence type="ECO:0000256" key="2">
    <source>
        <dbReference type="ARBA" id="ARBA00022475"/>
    </source>
</evidence>
<evidence type="ECO:0000256" key="4">
    <source>
        <dbReference type="ARBA" id="ARBA00022692"/>
    </source>
</evidence>
<evidence type="ECO:0000256" key="6">
    <source>
        <dbReference type="ARBA" id="ARBA00023136"/>
    </source>
</evidence>
<name>A0A923I766_9FIRM</name>
<dbReference type="PROSITE" id="PS51779">
    <property type="entry name" value="POTRA"/>
    <property type="match status" value="1"/>
</dbReference>
<comment type="caution">
    <text evidence="11">The sequence shown here is derived from an EMBL/GenBank/DDBJ whole genome shotgun (WGS) entry which is preliminary data.</text>
</comment>
<evidence type="ECO:0000256" key="1">
    <source>
        <dbReference type="ARBA" id="ARBA00004370"/>
    </source>
</evidence>
<feature type="domain" description="POTRA" evidence="10">
    <location>
        <begin position="125"/>
        <end position="194"/>
    </location>
</feature>
<feature type="compositionally biased region" description="Basic and acidic residues" evidence="8">
    <location>
        <begin position="84"/>
        <end position="93"/>
    </location>
</feature>
<keyword evidence="5 9" id="KW-1133">Transmembrane helix</keyword>
<dbReference type="AlphaFoldDB" id="A0A923I766"/>
<evidence type="ECO:0000256" key="8">
    <source>
        <dbReference type="SAM" id="MobiDB-lite"/>
    </source>
</evidence>
<keyword evidence="7" id="KW-0131">Cell cycle</keyword>
<feature type="compositionally biased region" description="Basic and acidic residues" evidence="8">
    <location>
        <begin position="48"/>
        <end position="65"/>
    </location>
</feature>
<dbReference type="Proteomes" id="UP000659630">
    <property type="component" value="Unassembled WGS sequence"/>
</dbReference>
<dbReference type="EMBL" id="JACONZ010000002">
    <property type="protein sequence ID" value="MBC5581553.1"/>
    <property type="molecule type" value="Genomic_DNA"/>
</dbReference>
<dbReference type="RefSeq" id="WP_186887895.1">
    <property type="nucleotide sequence ID" value="NZ_JACONZ010000002.1"/>
</dbReference>